<gene>
    <name evidence="1" type="primary">POLX_778</name>
    <name evidence="1" type="ORF">CK203_113041</name>
</gene>
<dbReference type="AlphaFoldDB" id="A0A438BLB0"/>
<evidence type="ECO:0000313" key="1">
    <source>
        <dbReference type="EMBL" id="RVW11743.1"/>
    </source>
</evidence>
<sequence>MEILRDGKTGKLYLIQKGYIEKVLHRFNMKNAKPVSTPLATHFRPSSALSPQSDDDVDYMSRVSYSSAVGSLITRDGVVEYVDYDFVGDLDKRRSLTRYVFTVGGCAISWKATLQTIVALSTIEAEYMAITKACKEAI</sequence>
<organism evidence="1 2">
    <name type="scientific">Vitis vinifera</name>
    <name type="common">Grape</name>
    <dbReference type="NCBI Taxonomy" id="29760"/>
    <lineage>
        <taxon>Eukaryota</taxon>
        <taxon>Viridiplantae</taxon>
        <taxon>Streptophyta</taxon>
        <taxon>Embryophyta</taxon>
        <taxon>Tracheophyta</taxon>
        <taxon>Spermatophyta</taxon>
        <taxon>Magnoliopsida</taxon>
        <taxon>eudicotyledons</taxon>
        <taxon>Gunneridae</taxon>
        <taxon>Pentapetalae</taxon>
        <taxon>rosids</taxon>
        <taxon>Vitales</taxon>
        <taxon>Vitaceae</taxon>
        <taxon>Viteae</taxon>
        <taxon>Vitis</taxon>
    </lineage>
</organism>
<reference evidence="1 2" key="1">
    <citation type="journal article" date="2018" name="PLoS Genet.">
        <title>Population sequencing reveals clonal diversity and ancestral inbreeding in the grapevine cultivar Chardonnay.</title>
        <authorList>
            <person name="Roach M.J."/>
            <person name="Johnson D.L."/>
            <person name="Bohlmann J."/>
            <person name="van Vuuren H.J."/>
            <person name="Jones S.J."/>
            <person name="Pretorius I.S."/>
            <person name="Schmidt S.A."/>
            <person name="Borneman A.R."/>
        </authorList>
    </citation>
    <scope>NUCLEOTIDE SEQUENCE [LARGE SCALE GENOMIC DNA]</scope>
    <source>
        <strain evidence="2">cv. Chardonnay</strain>
        <tissue evidence="1">Leaf</tissue>
    </source>
</reference>
<dbReference type="EMBL" id="QGNW01002733">
    <property type="protein sequence ID" value="RVW11743.1"/>
    <property type="molecule type" value="Genomic_DNA"/>
</dbReference>
<dbReference type="CDD" id="cd09272">
    <property type="entry name" value="RNase_HI_RT_Ty1"/>
    <property type="match status" value="1"/>
</dbReference>
<proteinExistence type="predicted"/>
<evidence type="ECO:0000313" key="2">
    <source>
        <dbReference type="Proteomes" id="UP000288805"/>
    </source>
</evidence>
<accession>A0A438BLB0</accession>
<dbReference type="Proteomes" id="UP000288805">
    <property type="component" value="Unassembled WGS sequence"/>
</dbReference>
<dbReference type="PANTHER" id="PTHR11439">
    <property type="entry name" value="GAG-POL-RELATED RETROTRANSPOSON"/>
    <property type="match status" value="1"/>
</dbReference>
<name>A0A438BLB0_VITVI</name>
<comment type="caution">
    <text evidence="1">The sequence shown here is derived from an EMBL/GenBank/DDBJ whole genome shotgun (WGS) entry which is preliminary data.</text>
</comment>
<protein>
    <submittedName>
        <fullName evidence="1">Retrovirus-related Pol polyprotein from transposon TNT 1-94</fullName>
    </submittedName>
</protein>